<sequence>MTGGTADNGATVGGEAGAPVGSTWRSAVSGLDLPRLTRYLGVRLPGSLKPPLRALPLPGGRSNLTYELCDADGRVCVLRRPPLPFGAGNQVPIPATLAPMAPGAGRGDIRHEYQVIRALFQTHGRGGRVPVAEPLLLCQDTSVIGAPFFVTAKVPGIVLRRERQAVVLTPTQSRSVAHGVIDTLAALHLLDVRATGLADFARTDQFLIRQVDRWDRLHAASASREVPKLARLAAGLRAGVPDGDRVVILHGDYRLENLVVTVGAPARIAAVLDWEAATLGDPLVDLGLLLTFWEGAGAAVKPIASAHTAARGFPSVRQMAERYAAKTGFDLSRLGWYIALNHYRVAGLLEALHYRTLHGLPVAAGLEDAGLWVAELVEAGYAALRDDF</sequence>
<dbReference type="AlphaFoldDB" id="A0A8J7WVT9"/>
<dbReference type="InterPro" id="IPR002575">
    <property type="entry name" value="Aminoglycoside_PTrfase"/>
</dbReference>
<dbReference type="Pfam" id="PF01636">
    <property type="entry name" value="APH"/>
    <property type="match status" value="1"/>
</dbReference>
<dbReference type="InterPro" id="IPR041726">
    <property type="entry name" value="ACAD10_11_N"/>
</dbReference>
<keyword evidence="3" id="KW-1185">Reference proteome</keyword>
<reference evidence="2" key="1">
    <citation type="submission" date="2021-04" db="EMBL/GenBank/DDBJ databases">
        <title>Genome based classification of Actinospica acidithermotolerans sp. nov., an actinobacterium isolated from an Indonesian hot spring.</title>
        <authorList>
            <person name="Kusuma A.B."/>
            <person name="Putra K.E."/>
            <person name="Nafisah S."/>
            <person name="Loh J."/>
            <person name="Nouioui I."/>
            <person name="Goodfellow M."/>
        </authorList>
    </citation>
    <scope>NUCLEOTIDE SEQUENCE</scope>
    <source>
        <strain evidence="2">DSM 45618</strain>
    </source>
</reference>
<proteinExistence type="predicted"/>
<evidence type="ECO:0000259" key="1">
    <source>
        <dbReference type="Pfam" id="PF01636"/>
    </source>
</evidence>
<dbReference type="InterPro" id="IPR011009">
    <property type="entry name" value="Kinase-like_dom_sf"/>
</dbReference>
<dbReference type="Proteomes" id="UP000677913">
    <property type="component" value="Unassembled WGS sequence"/>
</dbReference>
<dbReference type="EMBL" id="JAGSXH010000200">
    <property type="protein sequence ID" value="MBS2966812.1"/>
    <property type="molecule type" value="Genomic_DNA"/>
</dbReference>
<dbReference type="Gene3D" id="3.30.200.20">
    <property type="entry name" value="Phosphorylase Kinase, domain 1"/>
    <property type="match status" value="1"/>
</dbReference>
<accession>A0A8J7WVT9</accession>
<name>A0A8J7WVT9_9ACTN</name>
<evidence type="ECO:0000313" key="2">
    <source>
        <dbReference type="EMBL" id="MBS2966812.1"/>
    </source>
</evidence>
<dbReference type="PANTHER" id="PTHR47829:SF1">
    <property type="entry name" value="HAD FAMILY PHOSPHATASE"/>
    <property type="match status" value="1"/>
</dbReference>
<dbReference type="Gene3D" id="3.90.1200.10">
    <property type="match status" value="1"/>
</dbReference>
<dbReference type="PANTHER" id="PTHR47829">
    <property type="entry name" value="HYDROLASE, PUTATIVE (AFU_ORTHOLOGUE AFUA_1G12880)-RELATED"/>
    <property type="match status" value="1"/>
</dbReference>
<gene>
    <name evidence="2" type="ORF">KGA66_27495</name>
</gene>
<protein>
    <submittedName>
        <fullName evidence="2">Phosphotransferase family protein</fullName>
    </submittedName>
</protein>
<dbReference type="RefSeq" id="WP_211472247.1">
    <property type="nucleotide sequence ID" value="NZ_JAGSXH010000200.1"/>
</dbReference>
<evidence type="ECO:0000313" key="3">
    <source>
        <dbReference type="Proteomes" id="UP000677913"/>
    </source>
</evidence>
<dbReference type="CDD" id="cd05154">
    <property type="entry name" value="ACAD10_11_N-like"/>
    <property type="match status" value="1"/>
</dbReference>
<organism evidence="2 3">
    <name type="scientific">Actinocrinis puniceicyclus</name>
    <dbReference type="NCBI Taxonomy" id="977794"/>
    <lineage>
        <taxon>Bacteria</taxon>
        <taxon>Bacillati</taxon>
        <taxon>Actinomycetota</taxon>
        <taxon>Actinomycetes</taxon>
        <taxon>Catenulisporales</taxon>
        <taxon>Actinospicaceae</taxon>
        <taxon>Actinocrinis</taxon>
    </lineage>
</organism>
<feature type="domain" description="Aminoglycoside phosphotransferase" evidence="1">
    <location>
        <begin position="55"/>
        <end position="295"/>
    </location>
</feature>
<dbReference type="SUPFAM" id="SSF56112">
    <property type="entry name" value="Protein kinase-like (PK-like)"/>
    <property type="match status" value="1"/>
</dbReference>
<comment type="caution">
    <text evidence="2">The sequence shown here is derived from an EMBL/GenBank/DDBJ whole genome shotgun (WGS) entry which is preliminary data.</text>
</comment>
<dbReference type="InterPro" id="IPR052898">
    <property type="entry name" value="ACAD10-like"/>
</dbReference>